<evidence type="ECO:0000313" key="11">
    <source>
        <dbReference type="EMBL" id="MBA2882139.1"/>
    </source>
</evidence>
<evidence type="ECO:0000256" key="2">
    <source>
        <dbReference type="ARBA" id="ARBA00022448"/>
    </source>
</evidence>
<evidence type="ECO:0000313" key="12">
    <source>
        <dbReference type="Proteomes" id="UP000525298"/>
    </source>
</evidence>
<feature type="transmembrane region" description="Helical" evidence="9">
    <location>
        <begin position="151"/>
        <end position="176"/>
    </location>
</feature>
<dbReference type="Proteomes" id="UP000525298">
    <property type="component" value="Unassembled WGS sequence"/>
</dbReference>
<dbReference type="RefSeq" id="WP_181551791.1">
    <property type="nucleotide sequence ID" value="NZ_JACDUS010000007.1"/>
</dbReference>
<keyword evidence="7 9" id="KW-0472">Membrane</keyword>
<dbReference type="EMBL" id="JACDUS010000007">
    <property type="protein sequence ID" value="MBA2882139.1"/>
    <property type="molecule type" value="Genomic_DNA"/>
</dbReference>
<feature type="transmembrane region" description="Helical" evidence="9">
    <location>
        <begin position="108"/>
        <end position="131"/>
    </location>
</feature>
<evidence type="ECO:0000256" key="7">
    <source>
        <dbReference type="ARBA" id="ARBA00023136"/>
    </source>
</evidence>
<keyword evidence="4 9" id="KW-0812">Transmembrane</keyword>
<keyword evidence="6 9" id="KW-1133">Transmembrane helix</keyword>
<evidence type="ECO:0000256" key="8">
    <source>
        <dbReference type="RuleBase" id="RU004057"/>
    </source>
</evidence>
<comment type="caution">
    <text evidence="11">The sequence shown here is derived from an EMBL/GenBank/DDBJ whole genome shotgun (WGS) entry which is preliminary data.</text>
</comment>
<protein>
    <submittedName>
        <fullName evidence="11">Biopolymer transport protein ExbB</fullName>
    </submittedName>
</protein>
<gene>
    <name evidence="11" type="ORF">HNR65_002480</name>
</gene>
<organism evidence="11 12">
    <name type="scientific">Desulfosalsimonas propionicica</name>
    <dbReference type="NCBI Taxonomy" id="332175"/>
    <lineage>
        <taxon>Bacteria</taxon>
        <taxon>Pseudomonadati</taxon>
        <taxon>Thermodesulfobacteriota</taxon>
        <taxon>Desulfobacteria</taxon>
        <taxon>Desulfobacterales</taxon>
        <taxon>Desulfosalsimonadaceae</taxon>
        <taxon>Desulfosalsimonas</taxon>
    </lineage>
</organism>
<dbReference type="GO" id="GO:0005886">
    <property type="term" value="C:plasma membrane"/>
    <property type="evidence" value="ECO:0007669"/>
    <property type="project" value="UniProtKB-SubCell"/>
</dbReference>
<dbReference type="PANTHER" id="PTHR30625">
    <property type="entry name" value="PROTEIN TOLQ"/>
    <property type="match status" value="1"/>
</dbReference>
<feature type="domain" description="MotA/TolQ/ExbB proton channel" evidence="10">
    <location>
        <begin position="86"/>
        <end position="187"/>
    </location>
</feature>
<evidence type="ECO:0000256" key="5">
    <source>
        <dbReference type="ARBA" id="ARBA00022927"/>
    </source>
</evidence>
<proteinExistence type="inferred from homology"/>
<keyword evidence="2 8" id="KW-0813">Transport</keyword>
<evidence type="ECO:0000256" key="6">
    <source>
        <dbReference type="ARBA" id="ARBA00022989"/>
    </source>
</evidence>
<evidence type="ECO:0000259" key="10">
    <source>
        <dbReference type="Pfam" id="PF01618"/>
    </source>
</evidence>
<dbReference type="GO" id="GO:0017038">
    <property type="term" value="P:protein import"/>
    <property type="evidence" value="ECO:0007669"/>
    <property type="project" value="TreeGrafter"/>
</dbReference>
<comment type="subcellular location">
    <subcellularLocation>
        <location evidence="1">Cell membrane</location>
        <topology evidence="1">Multi-pass membrane protein</topology>
    </subcellularLocation>
    <subcellularLocation>
        <location evidence="8">Membrane</location>
        <topology evidence="8">Multi-pass membrane protein</topology>
    </subcellularLocation>
</comment>
<dbReference type="Pfam" id="PF01618">
    <property type="entry name" value="MotA_ExbB"/>
    <property type="match status" value="1"/>
</dbReference>
<dbReference type="InterPro" id="IPR002898">
    <property type="entry name" value="MotA_ExbB_proton_chnl"/>
</dbReference>
<keyword evidence="12" id="KW-1185">Reference proteome</keyword>
<reference evidence="11 12" key="1">
    <citation type="submission" date="2020-07" db="EMBL/GenBank/DDBJ databases">
        <title>Genomic Encyclopedia of Type Strains, Phase IV (KMG-IV): sequencing the most valuable type-strain genomes for metagenomic binning, comparative biology and taxonomic classification.</title>
        <authorList>
            <person name="Goeker M."/>
        </authorList>
    </citation>
    <scope>NUCLEOTIDE SEQUENCE [LARGE SCALE GENOMIC DNA]</scope>
    <source>
        <strain evidence="11 12">DSM 17721</strain>
    </source>
</reference>
<name>A0A7W0HLB3_9BACT</name>
<evidence type="ECO:0000256" key="3">
    <source>
        <dbReference type="ARBA" id="ARBA00022475"/>
    </source>
</evidence>
<comment type="similarity">
    <text evidence="8">Belongs to the exbB/tolQ family.</text>
</comment>
<dbReference type="InterPro" id="IPR050790">
    <property type="entry name" value="ExbB/TolQ_transport"/>
</dbReference>
<evidence type="ECO:0000256" key="1">
    <source>
        <dbReference type="ARBA" id="ARBA00004651"/>
    </source>
</evidence>
<evidence type="ECO:0000256" key="9">
    <source>
        <dbReference type="SAM" id="Phobius"/>
    </source>
</evidence>
<evidence type="ECO:0000256" key="4">
    <source>
        <dbReference type="ARBA" id="ARBA00022692"/>
    </source>
</evidence>
<dbReference type="PANTHER" id="PTHR30625:SF15">
    <property type="entry name" value="BIOPOLYMER TRANSPORT PROTEIN EXBB"/>
    <property type="match status" value="1"/>
</dbReference>
<keyword evidence="5 8" id="KW-0653">Protein transport</keyword>
<accession>A0A7W0HLB3</accession>
<feature type="transmembrane region" description="Helical" evidence="9">
    <location>
        <begin position="16"/>
        <end position="38"/>
    </location>
</feature>
<sequence>MNCFIDAMHYFRQGGLVMFFLLAISLWVWGLIAERIYFFLKNSGRAMRPELAVSMVSGSMPAPSGTAMDVCAELAVHFRRYCCGNPDLDSKILEEHWLRQKKRIHQGLSLVAALAAAAPLLGLFGTVLGIIDTFGVISVFGTGNAKALAGGISKALVSTHCGLLVGIPALLMYVLLQQQARLLEARLKETRIVLKRNFTA</sequence>
<keyword evidence="3" id="KW-1003">Cell membrane</keyword>
<dbReference type="AlphaFoldDB" id="A0A7W0HLB3"/>